<reference evidence="1" key="2">
    <citation type="journal article" date="1994" name="Curr. Genet.">
        <title>A new gene encoding tRNA(Pro) (GGG) is present in the chloroplast genome of black pine: a compilation of 32 tRNA genes from black pine chloroplasts.</title>
        <authorList>
            <person name="Tsudzuki J."/>
            <person name="Ito S."/>
            <person name="Tsudzuki T."/>
            <person name="Wakasugi T."/>
            <person name="Sugiura M."/>
        </authorList>
    </citation>
    <scope>NUCLEOTIDE SEQUENCE</scope>
</reference>
<evidence type="ECO:0000313" key="1">
    <source>
        <dbReference type="EMBL" id="BAA04445.1"/>
    </source>
</evidence>
<protein>
    <submittedName>
        <fullName evidence="1">ORF43d</fullName>
    </submittedName>
</protein>
<reference evidence="1" key="3">
    <citation type="journal article" date="1994" name="Proc. Natl. Acad. Sci. U.S.A.">
        <title>Loss of all ndh genes as determined by sequencing the entire chloroplast genome of the black pine Pinus thunbergii.</title>
        <authorList>
            <person name="Wakasugi T."/>
            <person name="Tsudzuki J."/>
            <person name="Ito S."/>
            <person name="Nakashima K."/>
            <person name="Tsudzuki T."/>
            <person name="Sugiura M."/>
        </authorList>
    </citation>
    <scope>NUCLEOTIDE SEQUENCE</scope>
</reference>
<dbReference type="PIR" id="T07569">
    <property type="entry name" value="T07569"/>
</dbReference>
<organism evidence="1">
    <name type="scientific">Pinus thunbergii</name>
    <name type="common">Japanese black pine</name>
    <name type="synonym">Pinus thunbergiana</name>
    <dbReference type="NCBI Taxonomy" id="3350"/>
    <lineage>
        <taxon>Eukaryota</taxon>
        <taxon>Viridiplantae</taxon>
        <taxon>Streptophyta</taxon>
        <taxon>Embryophyta</taxon>
        <taxon>Tracheophyta</taxon>
        <taxon>Spermatophyta</taxon>
        <taxon>Pinopsida</taxon>
        <taxon>Pinidae</taxon>
        <taxon>Conifers I</taxon>
        <taxon>Pinales</taxon>
        <taxon>Pinaceae</taxon>
        <taxon>Pinus</taxon>
        <taxon>Pinus subgen. Pinus</taxon>
    </lineage>
</organism>
<keyword evidence="1" id="KW-0150">Chloroplast</keyword>
<accession>Q32996</accession>
<sequence length="43" mass="5260">MIFYYKIRNRIILLIILIRRKRYPGGFIMCAIISNILTHDRIH</sequence>
<reference evidence="1" key="1">
    <citation type="journal article" date="1993" name="Mol. Gen. Genet.">
        <title>Chloroplast DNA of black pine retains a residual inverted repeat lacking rRNA genes: nucleotide sequences of trnQ, trnK, psbA, trnI and trnH and the absence of rps16.</title>
        <authorList>
            <person name="Tsudzuki J."/>
            <person name="Nakashima K."/>
            <person name="Tsudzuki T."/>
            <person name="Hiratsuka J."/>
            <person name="Shibata M."/>
            <person name="Wakasugi T."/>
            <person name="Sugiura M."/>
        </authorList>
    </citation>
    <scope>NUCLEOTIDE SEQUENCE</scope>
</reference>
<keyword evidence="1" id="KW-0934">Plastid</keyword>
<dbReference type="EMBL" id="D17510">
    <property type="protein sequence ID" value="BAA04445.1"/>
    <property type="molecule type" value="Genomic_DNA"/>
</dbReference>
<geneLocation type="chloroplast" evidence="1"/>
<name>Q32996_PINTH</name>
<dbReference type="AlphaFoldDB" id="Q32996"/>
<proteinExistence type="predicted"/>